<protein>
    <submittedName>
        <fullName evidence="1">Uncharacterized protein</fullName>
    </submittedName>
</protein>
<proteinExistence type="predicted"/>
<gene>
    <name evidence="1" type="ORF">H4W80_002207</name>
</gene>
<organism evidence="1 2">
    <name type="scientific">Nonomuraea angiospora</name>
    <dbReference type="NCBI Taxonomy" id="46172"/>
    <lineage>
        <taxon>Bacteria</taxon>
        <taxon>Bacillati</taxon>
        <taxon>Actinomycetota</taxon>
        <taxon>Actinomycetes</taxon>
        <taxon>Streptosporangiales</taxon>
        <taxon>Streptosporangiaceae</taxon>
        <taxon>Nonomuraea</taxon>
    </lineage>
</organism>
<dbReference type="Proteomes" id="UP000633509">
    <property type="component" value="Unassembled WGS sequence"/>
</dbReference>
<comment type="caution">
    <text evidence="1">The sequence shown here is derived from an EMBL/GenBank/DDBJ whole genome shotgun (WGS) entry which is preliminary data.</text>
</comment>
<accession>A0ABR9LTH4</accession>
<reference evidence="1 2" key="1">
    <citation type="submission" date="2020-10" db="EMBL/GenBank/DDBJ databases">
        <title>Sequencing the genomes of 1000 actinobacteria strains.</title>
        <authorList>
            <person name="Klenk H.-P."/>
        </authorList>
    </citation>
    <scope>NUCLEOTIDE SEQUENCE [LARGE SCALE GENOMIC DNA]</scope>
    <source>
        <strain evidence="1 2">DSM 43173</strain>
    </source>
</reference>
<evidence type="ECO:0000313" key="1">
    <source>
        <dbReference type="EMBL" id="MBE1583949.1"/>
    </source>
</evidence>
<name>A0ABR9LTH4_9ACTN</name>
<dbReference type="RefSeq" id="WP_192784967.1">
    <property type="nucleotide sequence ID" value="NZ_JADBEK010000001.1"/>
</dbReference>
<sequence length="114" mass="12337">MTGSLTESRWSPHEIIRVPHEVATRAVAFSSMISRLLGRLDEARAPLSAQFPPPGQDARVLIPFLMGLATVATVRASENRQLGIGTRVRLTPEDRAFLAGAHRHRSGGSQAGRS</sequence>
<dbReference type="EMBL" id="JADBEK010000001">
    <property type="protein sequence ID" value="MBE1583949.1"/>
    <property type="molecule type" value="Genomic_DNA"/>
</dbReference>
<keyword evidence="2" id="KW-1185">Reference proteome</keyword>
<evidence type="ECO:0000313" key="2">
    <source>
        <dbReference type="Proteomes" id="UP000633509"/>
    </source>
</evidence>